<evidence type="ECO:0000313" key="4">
    <source>
        <dbReference type="Proteomes" id="UP000245051"/>
    </source>
</evidence>
<accession>A0A2S1Z4Y9</accession>
<dbReference type="PROSITE" id="PS51257">
    <property type="entry name" value="PROKAR_LIPOPROTEIN"/>
    <property type="match status" value="1"/>
</dbReference>
<dbReference type="KEGG" id="sspo:DDQ41_20775"/>
<reference evidence="3 5" key="2">
    <citation type="submission" date="2018-07" db="EMBL/GenBank/DDBJ databases">
        <title>Whole Genome Shotgun Sequence of Streptomyces spongiicola strain 531S.</title>
        <authorList>
            <person name="Dohra H."/>
            <person name="Kodani S."/>
        </authorList>
    </citation>
    <scope>NUCLEOTIDE SEQUENCE [LARGE SCALE GENOMIC DNA]</scope>
    <source>
        <strain evidence="3 5">531S</strain>
    </source>
</reference>
<organism evidence="3 5">
    <name type="scientific">Streptomyces spongiicola</name>
    <dbReference type="NCBI Taxonomy" id="1690221"/>
    <lineage>
        <taxon>Bacteria</taxon>
        <taxon>Bacillati</taxon>
        <taxon>Actinomycetota</taxon>
        <taxon>Actinomycetes</taxon>
        <taxon>Kitasatosporales</taxon>
        <taxon>Streptomycetaceae</taxon>
        <taxon>Streptomyces</taxon>
    </lineage>
</organism>
<dbReference type="EMBL" id="CP029254">
    <property type="protein sequence ID" value="AWK10938.1"/>
    <property type="molecule type" value="Genomic_DNA"/>
</dbReference>
<reference evidence="2 4" key="1">
    <citation type="submission" date="2018-05" db="EMBL/GenBank/DDBJ databases">
        <title>Complete genome sequence of the Type Strain of Streptomyces spongiicola HNM0071, the producer of staurosporine.</title>
        <authorList>
            <person name="Zhou S."/>
            <person name="Huang X."/>
        </authorList>
    </citation>
    <scope>NUCLEOTIDE SEQUENCE [LARGE SCALE GENOMIC DNA]</scope>
    <source>
        <strain evidence="2 4">HNM0071</strain>
    </source>
</reference>
<dbReference type="RefSeq" id="WP_109295834.1">
    <property type="nucleotide sequence ID" value="NZ_BGZL01000007.1"/>
</dbReference>
<dbReference type="InterPro" id="IPR021903">
    <property type="entry name" value="DUF3515"/>
</dbReference>
<proteinExistence type="predicted"/>
<dbReference type="EMBL" id="BGZL01000007">
    <property type="protein sequence ID" value="GBQ01524.1"/>
    <property type="molecule type" value="Genomic_DNA"/>
</dbReference>
<feature type="chain" id="PRO_5044578905" evidence="1">
    <location>
        <begin position="28"/>
        <end position="158"/>
    </location>
</feature>
<keyword evidence="1" id="KW-0732">Signal</keyword>
<dbReference type="Pfam" id="PF12028">
    <property type="entry name" value="DUF3515"/>
    <property type="match status" value="1"/>
</dbReference>
<dbReference type="Proteomes" id="UP000265354">
    <property type="component" value="Unassembled WGS sequence"/>
</dbReference>
<evidence type="ECO:0000313" key="5">
    <source>
        <dbReference type="Proteomes" id="UP000265354"/>
    </source>
</evidence>
<dbReference type="OrthoDB" id="3213819at2"/>
<dbReference type="AlphaFoldDB" id="A0A2S1Z4Y9"/>
<protein>
    <submittedName>
        <fullName evidence="3">DUF3515 domain-containing protein</fullName>
    </submittedName>
</protein>
<evidence type="ECO:0000313" key="2">
    <source>
        <dbReference type="EMBL" id="AWK10938.1"/>
    </source>
</evidence>
<sequence>MTSHRRLPFLPLAAVLVAAAGCSSADAARPVAVPAPPAEEKALCLALHKALPESVAGESRRDPEPRSELTAGWGDAAIVLRCGVPRPAGMQSAQADGVEVNGVGWFSEELADGARFTTTYRRTYVEVTLSERFTDMGPLTDLAEPVAGAVPPRFTGTP</sequence>
<dbReference type="Proteomes" id="UP000245051">
    <property type="component" value="Chromosome"/>
</dbReference>
<keyword evidence="4" id="KW-1185">Reference proteome</keyword>
<gene>
    <name evidence="2" type="ORF">DDQ41_20775</name>
    <name evidence="3" type="ORF">SSP531S_29580</name>
</gene>
<feature type="signal peptide" evidence="1">
    <location>
        <begin position="1"/>
        <end position="27"/>
    </location>
</feature>
<evidence type="ECO:0000313" key="3">
    <source>
        <dbReference type="EMBL" id="GBQ01524.1"/>
    </source>
</evidence>
<name>A0A2S1Z4Y9_9ACTN</name>
<evidence type="ECO:0000256" key="1">
    <source>
        <dbReference type="SAM" id="SignalP"/>
    </source>
</evidence>